<evidence type="ECO:0000256" key="2">
    <source>
        <dbReference type="ARBA" id="ARBA00004141"/>
    </source>
</evidence>
<evidence type="ECO:0000256" key="3">
    <source>
        <dbReference type="ARBA" id="ARBA00005985"/>
    </source>
</evidence>
<evidence type="ECO:0000256" key="6">
    <source>
        <dbReference type="ARBA" id="ARBA00022989"/>
    </source>
</evidence>
<evidence type="ECO:0000256" key="8">
    <source>
        <dbReference type="SAM" id="Phobius"/>
    </source>
</evidence>
<dbReference type="FunFam" id="1.10.357.140:FF:000008">
    <property type="entry name" value="4-hydroxybenzoate octaprenyltransferase"/>
    <property type="match status" value="1"/>
</dbReference>
<feature type="transmembrane region" description="Helical" evidence="8">
    <location>
        <begin position="132"/>
        <end position="152"/>
    </location>
</feature>
<reference evidence="9" key="1">
    <citation type="submission" date="2018-06" db="EMBL/GenBank/DDBJ databases">
        <authorList>
            <person name="Zhirakovskaya E."/>
        </authorList>
    </citation>
    <scope>NUCLEOTIDE SEQUENCE</scope>
</reference>
<organism evidence="9">
    <name type="scientific">hydrothermal vent metagenome</name>
    <dbReference type="NCBI Taxonomy" id="652676"/>
    <lineage>
        <taxon>unclassified sequences</taxon>
        <taxon>metagenomes</taxon>
        <taxon>ecological metagenomes</taxon>
    </lineage>
</organism>
<evidence type="ECO:0000313" key="9">
    <source>
        <dbReference type="EMBL" id="VAX14884.1"/>
    </source>
</evidence>
<keyword evidence="5 8" id="KW-0812">Transmembrane</keyword>
<dbReference type="FunFam" id="1.20.120.1780:FF:000001">
    <property type="entry name" value="4-hydroxybenzoate octaprenyltransferase"/>
    <property type="match status" value="1"/>
</dbReference>
<dbReference type="InterPro" id="IPR044878">
    <property type="entry name" value="UbiA_sf"/>
</dbReference>
<dbReference type="GO" id="GO:0006744">
    <property type="term" value="P:ubiquinone biosynthetic process"/>
    <property type="evidence" value="ECO:0007669"/>
    <property type="project" value="TreeGrafter"/>
</dbReference>
<dbReference type="CDD" id="cd13959">
    <property type="entry name" value="PT_UbiA_COQ2"/>
    <property type="match status" value="1"/>
</dbReference>
<dbReference type="InterPro" id="IPR000537">
    <property type="entry name" value="UbiA_prenyltransferase"/>
</dbReference>
<name>A0A3B1BSQ9_9ZZZZ</name>
<comment type="similarity">
    <text evidence="3">Belongs to the UbiA prenyltransferase family.</text>
</comment>
<dbReference type="InterPro" id="IPR039653">
    <property type="entry name" value="Prenyltransferase"/>
</dbReference>
<feature type="transmembrane region" description="Helical" evidence="8">
    <location>
        <begin position="229"/>
        <end position="245"/>
    </location>
</feature>
<dbReference type="Pfam" id="PF01040">
    <property type="entry name" value="UbiA"/>
    <property type="match status" value="1"/>
</dbReference>
<accession>A0A3B1BSQ9</accession>
<evidence type="ECO:0000256" key="1">
    <source>
        <dbReference type="ARBA" id="ARBA00001946"/>
    </source>
</evidence>
<proteinExistence type="inferred from homology"/>
<feature type="transmembrane region" description="Helical" evidence="8">
    <location>
        <begin position="257"/>
        <end position="278"/>
    </location>
</feature>
<dbReference type="GO" id="GO:0005886">
    <property type="term" value="C:plasma membrane"/>
    <property type="evidence" value="ECO:0007669"/>
    <property type="project" value="TreeGrafter"/>
</dbReference>
<keyword evidence="6 8" id="KW-1133">Transmembrane helix</keyword>
<evidence type="ECO:0000256" key="5">
    <source>
        <dbReference type="ARBA" id="ARBA00022692"/>
    </source>
</evidence>
<dbReference type="InterPro" id="IPR006371">
    <property type="entry name" value="Polyprenyltransferase_UbiA-li"/>
</dbReference>
<dbReference type="PANTHER" id="PTHR11048:SF28">
    <property type="entry name" value="4-HYDROXYBENZOATE POLYPRENYLTRANSFERASE, MITOCHONDRIAL"/>
    <property type="match status" value="1"/>
</dbReference>
<feature type="transmembrane region" description="Helical" evidence="8">
    <location>
        <begin position="158"/>
        <end position="178"/>
    </location>
</feature>
<gene>
    <name evidence="9" type="ORF">MNBD_NITROSPINAE04-157</name>
</gene>
<dbReference type="Gene3D" id="1.10.357.140">
    <property type="entry name" value="UbiA prenyltransferase"/>
    <property type="match status" value="1"/>
</dbReference>
<evidence type="ECO:0000256" key="7">
    <source>
        <dbReference type="ARBA" id="ARBA00023136"/>
    </source>
</evidence>
<feature type="transmembrane region" description="Helical" evidence="8">
    <location>
        <begin position="82"/>
        <end position="101"/>
    </location>
</feature>
<keyword evidence="7 8" id="KW-0472">Membrane</keyword>
<keyword evidence="4 9" id="KW-0808">Transferase</keyword>
<dbReference type="GO" id="GO:0016765">
    <property type="term" value="F:transferase activity, transferring alkyl or aryl (other than methyl) groups"/>
    <property type="evidence" value="ECO:0007669"/>
    <property type="project" value="InterPro"/>
</dbReference>
<dbReference type="Gene3D" id="1.20.120.1780">
    <property type="entry name" value="UbiA prenyltransferase"/>
    <property type="match status" value="1"/>
</dbReference>
<comment type="cofactor">
    <cofactor evidence="1">
        <name>Mg(2+)</name>
        <dbReference type="ChEBI" id="CHEBI:18420"/>
    </cofactor>
</comment>
<protein>
    <submittedName>
        <fullName evidence="9">Menaquinone via futalosine polyprenyltransferase (MenA homolog)</fullName>
    </submittedName>
</protein>
<feature type="transmembrane region" description="Helical" evidence="8">
    <location>
        <begin position="203"/>
        <end position="223"/>
    </location>
</feature>
<evidence type="ECO:0000256" key="4">
    <source>
        <dbReference type="ARBA" id="ARBA00022679"/>
    </source>
</evidence>
<sequence>MNSISAILDDIKIQHTVFAMPFAVMSAFIAAQGAPGWVKLGLIIVAMVFARSAAMAFNRLTDERFDRLNPRTEKRALPAGRATRTQYILFTTVSCAAFIAVCGMINQMALILSPVALLIVFFYSYTKRFTAYSHFILGLALALAPLGAWVAVREEISAQPILLGAAVIFWLAGLDTIYSCQDVEFDRHSGLKSIPQRFGVKRALNMAALFHVVMVVLLLALALVSTLSWIYIIGVLFTGAMLWYEHSLVKPDDLTKVNVAFFNMNGIISIGLMIFTLTDVLVTR</sequence>
<dbReference type="AlphaFoldDB" id="A0A3B1BSQ9"/>
<dbReference type="EMBL" id="UOGA01000026">
    <property type="protein sequence ID" value="VAX14884.1"/>
    <property type="molecule type" value="Genomic_DNA"/>
</dbReference>
<comment type="subcellular location">
    <subcellularLocation>
        <location evidence="2">Membrane</location>
        <topology evidence="2">Multi-pass membrane protein</topology>
    </subcellularLocation>
</comment>
<dbReference type="PANTHER" id="PTHR11048">
    <property type="entry name" value="PRENYLTRANSFERASES"/>
    <property type="match status" value="1"/>
</dbReference>
<dbReference type="NCBIfam" id="TIGR01475">
    <property type="entry name" value="ubiA_other"/>
    <property type="match status" value="1"/>
</dbReference>